<dbReference type="Proteomes" id="UP000240883">
    <property type="component" value="Unassembled WGS sequence"/>
</dbReference>
<evidence type="ECO:0000256" key="1">
    <source>
        <dbReference type="SAM" id="Phobius"/>
    </source>
</evidence>
<organism evidence="2 3">
    <name type="scientific">Corynespora cassiicola Philippines</name>
    <dbReference type="NCBI Taxonomy" id="1448308"/>
    <lineage>
        <taxon>Eukaryota</taxon>
        <taxon>Fungi</taxon>
        <taxon>Dikarya</taxon>
        <taxon>Ascomycota</taxon>
        <taxon>Pezizomycotina</taxon>
        <taxon>Dothideomycetes</taxon>
        <taxon>Pleosporomycetidae</taxon>
        <taxon>Pleosporales</taxon>
        <taxon>Corynesporascaceae</taxon>
        <taxon>Corynespora</taxon>
    </lineage>
</organism>
<keyword evidence="1" id="KW-0812">Transmembrane</keyword>
<gene>
    <name evidence="2" type="ORF">BS50DRAFT_460965</name>
</gene>
<accession>A0A2T2NIH1</accession>
<keyword evidence="3" id="KW-1185">Reference proteome</keyword>
<dbReference type="AlphaFoldDB" id="A0A2T2NIH1"/>
<evidence type="ECO:0000313" key="3">
    <source>
        <dbReference type="Proteomes" id="UP000240883"/>
    </source>
</evidence>
<feature type="transmembrane region" description="Helical" evidence="1">
    <location>
        <begin position="30"/>
        <end position="53"/>
    </location>
</feature>
<feature type="non-terminal residue" evidence="2">
    <location>
        <position position="109"/>
    </location>
</feature>
<feature type="non-terminal residue" evidence="2">
    <location>
        <position position="1"/>
    </location>
</feature>
<reference evidence="2 3" key="1">
    <citation type="journal article" date="2018" name="Front. Microbiol.">
        <title>Genome-Wide Analysis of Corynespora cassiicola Leaf Fall Disease Putative Effectors.</title>
        <authorList>
            <person name="Lopez D."/>
            <person name="Ribeiro S."/>
            <person name="Label P."/>
            <person name="Fumanal B."/>
            <person name="Venisse J.S."/>
            <person name="Kohler A."/>
            <person name="de Oliveira R.R."/>
            <person name="Labutti K."/>
            <person name="Lipzen A."/>
            <person name="Lail K."/>
            <person name="Bauer D."/>
            <person name="Ohm R.A."/>
            <person name="Barry K.W."/>
            <person name="Spatafora J."/>
            <person name="Grigoriev I.V."/>
            <person name="Martin F.M."/>
            <person name="Pujade-Renaud V."/>
        </authorList>
    </citation>
    <scope>NUCLEOTIDE SEQUENCE [LARGE SCALE GENOMIC DNA]</scope>
    <source>
        <strain evidence="2 3">Philippines</strain>
    </source>
</reference>
<feature type="transmembrane region" description="Helical" evidence="1">
    <location>
        <begin position="65"/>
        <end position="89"/>
    </location>
</feature>
<keyword evidence="1" id="KW-1133">Transmembrane helix</keyword>
<proteinExistence type="predicted"/>
<name>A0A2T2NIH1_CORCC</name>
<sequence>LPLPALFPPADGGNHTWPAPNFTNPETRGWAAPICLIVLFAITLLIFGARIWSRFFITRTPGVDDWLIIASMPILLGLTIATVLGLRIYGFQLHIYDQTPKTNITVRQI</sequence>
<dbReference type="EMBL" id="KZ678137">
    <property type="protein sequence ID" value="PSN65235.1"/>
    <property type="molecule type" value="Genomic_DNA"/>
</dbReference>
<evidence type="ECO:0000313" key="2">
    <source>
        <dbReference type="EMBL" id="PSN65235.1"/>
    </source>
</evidence>
<dbReference type="OrthoDB" id="3897607at2759"/>
<protein>
    <submittedName>
        <fullName evidence="2">Uncharacterized protein</fullName>
    </submittedName>
</protein>
<keyword evidence="1" id="KW-0472">Membrane</keyword>